<sequence length="81" mass="9463">MSLVMDYFRLFFFTTCIFLFSSRTTVCQNTSKFCILSPSELPFFSSPWLSILFFSFTLLFLSHCFSLLSHHLLLSVLIKIC</sequence>
<keyword evidence="1" id="KW-0472">Membrane</keyword>
<dbReference type="AlphaFoldDB" id="A0A0V0I0V7"/>
<keyword evidence="1" id="KW-1133">Transmembrane helix</keyword>
<organism evidence="2">
    <name type="scientific">Solanum chacoense</name>
    <name type="common">Chaco potato</name>
    <dbReference type="NCBI Taxonomy" id="4108"/>
    <lineage>
        <taxon>Eukaryota</taxon>
        <taxon>Viridiplantae</taxon>
        <taxon>Streptophyta</taxon>
        <taxon>Embryophyta</taxon>
        <taxon>Tracheophyta</taxon>
        <taxon>Spermatophyta</taxon>
        <taxon>Magnoliopsida</taxon>
        <taxon>eudicotyledons</taxon>
        <taxon>Gunneridae</taxon>
        <taxon>Pentapetalae</taxon>
        <taxon>asterids</taxon>
        <taxon>lamiids</taxon>
        <taxon>Solanales</taxon>
        <taxon>Solanaceae</taxon>
        <taxon>Solanoideae</taxon>
        <taxon>Solaneae</taxon>
        <taxon>Solanum</taxon>
    </lineage>
</organism>
<proteinExistence type="predicted"/>
<accession>A0A0V0I0V7</accession>
<reference evidence="2" key="1">
    <citation type="submission" date="2015-12" db="EMBL/GenBank/DDBJ databases">
        <title>Gene expression during late stages of embryo sac development: a critical building block for successful pollen-pistil interactions.</title>
        <authorList>
            <person name="Liu Y."/>
            <person name="Joly V."/>
            <person name="Sabar M."/>
            <person name="Matton D.P."/>
        </authorList>
    </citation>
    <scope>NUCLEOTIDE SEQUENCE</scope>
</reference>
<evidence type="ECO:0000313" key="2">
    <source>
        <dbReference type="EMBL" id="JAP25494.1"/>
    </source>
</evidence>
<evidence type="ECO:0000256" key="1">
    <source>
        <dbReference type="SAM" id="Phobius"/>
    </source>
</evidence>
<dbReference type="EMBL" id="GEDG01013232">
    <property type="protein sequence ID" value="JAP25494.1"/>
    <property type="molecule type" value="Transcribed_RNA"/>
</dbReference>
<protein>
    <submittedName>
        <fullName evidence="2">Putative ovule protein</fullName>
    </submittedName>
</protein>
<name>A0A0V0I0V7_SOLCH</name>
<feature type="transmembrane region" description="Helical" evidence="1">
    <location>
        <begin position="51"/>
        <end position="78"/>
    </location>
</feature>
<keyword evidence="1" id="KW-0812">Transmembrane</keyword>